<protein>
    <submittedName>
        <fullName evidence="2">Uncharacterized protein</fullName>
    </submittedName>
</protein>
<dbReference type="GO" id="GO:0005886">
    <property type="term" value="C:plasma membrane"/>
    <property type="evidence" value="ECO:0007669"/>
    <property type="project" value="InterPro"/>
</dbReference>
<evidence type="ECO:0000256" key="1">
    <source>
        <dbReference type="SAM" id="MobiDB-lite"/>
    </source>
</evidence>
<evidence type="ECO:0000313" key="3">
    <source>
        <dbReference type="Proteomes" id="UP000053283"/>
    </source>
</evidence>
<keyword evidence="3" id="KW-1185">Reference proteome</keyword>
<dbReference type="GO" id="GO:0007229">
    <property type="term" value="P:integrin-mediated signaling pathway"/>
    <property type="evidence" value="ECO:0007669"/>
    <property type="project" value="InterPro"/>
</dbReference>
<dbReference type="GO" id="GO:0050852">
    <property type="term" value="P:T cell receptor signaling pathway"/>
    <property type="evidence" value="ECO:0007669"/>
    <property type="project" value="TreeGrafter"/>
</dbReference>
<organism evidence="2 3">
    <name type="scientific">Nipponia nippon</name>
    <name type="common">Crested ibis</name>
    <name type="synonym">Ibis nippon</name>
    <dbReference type="NCBI Taxonomy" id="128390"/>
    <lineage>
        <taxon>Eukaryota</taxon>
        <taxon>Metazoa</taxon>
        <taxon>Chordata</taxon>
        <taxon>Craniata</taxon>
        <taxon>Vertebrata</taxon>
        <taxon>Euteleostomi</taxon>
        <taxon>Archelosauria</taxon>
        <taxon>Archosauria</taxon>
        <taxon>Dinosauria</taxon>
        <taxon>Saurischia</taxon>
        <taxon>Theropoda</taxon>
        <taxon>Coelurosauria</taxon>
        <taxon>Aves</taxon>
        <taxon>Neognathae</taxon>
        <taxon>Neoaves</taxon>
        <taxon>Aequornithes</taxon>
        <taxon>Pelecaniformes</taxon>
        <taxon>Threskiornithidae</taxon>
        <taxon>Nipponia</taxon>
    </lineage>
</organism>
<dbReference type="GO" id="GO:0072659">
    <property type="term" value="P:protein localization to plasma membrane"/>
    <property type="evidence" value="ECO:0007669"/>
    <property type="project" value="TreeGrafter"/>
</dbReference>
<dbReference type="EMBL" id="KL411360">
    <property type="protein sequence ID" value="KFR06089.1"/>
    <property type="molecule type" value="Genomic_DNA"/>
</dbReference>
<proteinExistence type="predicted"/>
<dbReference type="AlphaFoldDB" id="A0A091VSA2"/>
<dbReference type="Proteomes" id="UP000053283">
    <property type="component" value="Unassembled WGS sequence"/>
</dbReference>
<sequence length="133" mass="14037">KRGPPAFPAKGAAVAASLDTAGSPRGAGHPALPRRKPLPHVKALGARPAKPRRPPVVDLEKFSVAARPGRPIRPATESPRSTQPGLPNHCLPRHRGEDEIYDDVEPVGLLGRGRGFPLPSVSRPPAHPRPRGG</sequence>
<dbReference type="STRING" id="128390.A0A091VSA2"/>
<feature type="non-terminal residue" evidence="2">
    <location>
        <position position="1"/>
    </location>
</feature>
<dbReference type="PANTHER" id="PTHR16830">
    <property type="entry name" value="SH2 CONTAINING ADAPTOR PRAM-1 RELATED"/>
    <property type="match status" value="1"/>
</dbReference>
<reference evidence="2 3" key="1">
    <citation type="submission" date="2014-04" db="EMBL/GenBank/DDBJ databases">
        <title>Genome evolution of avian class.</title>
        <authorList>
            <person name="Zhang G."/>
            <person name="Li C."/>
        </authorList>
    </citation>
    <scope>NUCLEOTIDE SEQUENCE [LARGE SCALE GENOMIC DNA]</scope>
    <source>
        <strain evidence="2">BGI_Y956</strain>
    </source>
</reference>
<dbReference type="InterPro" id="IPR043443">
    <property type="entry name" value="FYB1/2-like"/>
</dbReference>
<accession>A0A091VSA2</accession>
<evidence type="ECO:0000313" key="2">
    <source>
        <dbReference type="EMBL" id="KFR06089.1"/>
    </source>
</evidence>
<feature type="non-terminal residue" evidence="2">
    <location>
        <position position="133"/>
    </location>
</feature>
<feature type="region of interest" description="Disordered" evidence="1">
    <location>
        <begin position="1"/>
        <end position="133"/>
    </location>
</feature>
<dbReference type="PANTHER" id="PTHR16830:SF11">
    <property type="entry name" value="PML-RARA-REGULATED ADAPTER MOLECULE 1"/>
    <property type="match status" value="1"/>
</dbReference>
<gene>
    <name evidence="2" type="ORF">Y956_15704</name>
</gene>
<name>A0A091VSA2_NIPNI</name>